<organism evidence="3">
    <name type="scientific">marine metagenome</name>
    <dbReference type="NCBI Taxonomy" id="408172"/>
    <lineage>
        <taxon>unclassified sequences</taxon>
        <taxon>metagenomes</taxon>
        <taxon>ecological metagenomes</taxon>
    </lineage>
</organism>
<evidence type="ECO:0000256" key="2">
    <source>
        <dbReference type="ARBA" id="ARBA00023235"/>
    </source>
</evidence>
<dbReference type="GO" id="GO:0009089">
    <property type="term" value="P:lysine biosynthetic process via diaminopimelate"/>
    <property type="evidence" value="ECO:0007669"/>
    <property type="project" value="InterPro"/>
</dbReference>
<dbReference type="Gene3D" id="3.10.310.10">
    <property type="entry name" value="Diaminopimelate Epimerase, Chain A, domain 1"/>
    <property type="match status" value="1"/>
</dbReference>
<protein>
    <recommendedName>
        <fullName evidence="4">Diaminopimelate epimerase</fullName>
    </recommendedName>
</protein>
<dbReference type="PANTHER" id="PTHR31689">
    <property type="entry name" value="DIAMINOPIMELATE EPIMERASE, CHLOROPLASTIC"/>
    <property type="match status" value="1"/>
</dbReference>
<dbReference type="GO" id="GO:0008837">
    <property type="term" value="F:diaminopimelate epimerase activity"/>
    <property type="evidence" value="ECO:0007669"/>
    <property type="project" value="InterPro"/>
</dbReference>
<dbReference type="Pfam" id="PF01678">
    <property type="entry name" value="DAP_epimerase"/>
    <property type="match status" value="1"/>
</dbReference>
<dbReference type="AlphaFoldDB" id="A0A381V6T2"/>
<evidence type="ECO:0000313" key="3">
    <source>
        <dbReference type="EMBL" id="SVA36089.1"/>
    </source>
</evidence>
<dbReference type="InterPro" id="IPR001653">
    <property type="entry name" value="DAP_epimerase_DapF"/>
</dbReference>
<dbReference type="SUPFAM" id="SSF54506">
    <property type="entry name" value="Diaminopimelate epimerase-like"/>
    <property type="match status" value="1"/>
</dbReference>
<feature type="non-terminal residue" evidence="3">
    <location>
        <position position="1"/>
    </location>
</feature>
<proteinExistence type="inferred from homology"/>
<dbReference type="PANTHER" id="PTHR31689:SF0">
    <property type="entry name" value="DIAMINOPIMELATE EPIMERASE"/>
    <property type="match status" value="1"/>
</dbReference>
<evidence type="ECO:0000256" key="1">
    <source>
        <dbReference type="ARBA" id="ARBA00010219"/>
    </source>
</evidence>
<name>A0A381V6T2_9ZZZZ</name>
<accession>A0A381V6T2</accession>
<comment type="similarity">
    <text evidence="1">Belongs to the diaminopimelate epimerase family.</text>
</comment>
<dbReference type="EMBL" id="UINC01008012">
    <property type="protein sequence ID" value="SVA36089.1"/>
    <property type="molecule type" value="Genomic_DNA"/>
</dbReference>
<keyword evidence="2" id="KW-0413">Isomerase</keyword>
<dbReference type="GO" id="GO:0005829">
    <property type="term" value="C:cytosol"/>
    <property type="evidence" value="ECO:0007669"/>
    <property type="project" value="TreeGrafter"/>
</dbReference>
<sequence>FERGGGETPGCGTGAAAAVAVGRCWKALAENVLVNLPGGTLSVNWAGAGSPLWLQGPATRVYEGQIEL</sequence>
<gene>
    <name evidence="3" type="ORF">METZ01_LOCUS88943</name>
</gene>
<evidence type="ECO:0008006" key="4">
    <source>
        <dbReference type="Google" id="ProtNLM"/>
    </source>
</evidence>
<reference evidence="3" key="1">
    <citation type="submission" date="2018-05" db="EMBL/GenBank/DDBJ databases">
        <authorList>
            <person name="Lanie J.A."/>
            <person name="Ng W.-L."/>
            <person name="Kazmierczak K.M."/>
            <person name="Andrzejewski T.M."/>
            <person name="Davidsen T.M."/>
            <person name="Wayne K.J."/>
            <person name="Tettelin H."/>
            <person name="Glass J.I."/>
            <person name="Rusch D."/>
            <person name="Podicherti R."/>
            <person name="Tsui H.-C.T."/>
            <person name="Winkler M.E."/>
        </authorList>
    </citation>
    <scope>NUCLEOTIDE SEQUENCE</scope>
</reference>